<dbReference type="SUPFAM" id="SSF55073">
    <property type="entry name" value="Nucleotide cyclase"/>
    <property type="match status" value="1"/>
</dbReference>
<dbReference type="CDD" id="cd01948">
    <property type="entry name" value="EAL"/>
    <property type="match status" value="1"/>
</dbReference>
<evidence type="ECO:0000313" key="4">
    <source>
        <dbReference type="EMBL" id="TPG58575.1"/>
    </source>
</evidence>
<dbReference type="InterPro" id="IPR001610">
    <property type="entry name" value="PAC"/>
</dbReference>
<dbReference type="InterPro" id="IPR052155">
    <property type="entry name" value="Biofilm_reg_signaling"/>
</dbReference>
<evidence type="ECO:0000313" key="5">
    <source>
        <dbReference type="Proteomes" id="UP000317078"/>
    </source>
</evidence>
<feature type="domain" description="EAL" evidence="2">
    <location>
        <begin position="398"/>
        <end position="650"/>
    </location>
</feature>
<dbReference type="PANTHER" id="PTHR44757">
    <property type="entry name" value="DIGUANYLATE CYCLASE DGCP"/>
    <property type="match status" value="1"/>
</dbReference>
<dbReference type="AlphaFoldDB" id="A0A502G999"/>
<dbReference type="Proteomes" id="UP000317078">
    <property type="component" value="Unassembled WGS sequence"/>
</dbReference>
<dbReference type="SUPFAM" id="SSF55785">
    <property type="entry name" value="PYP-like sensor domain (PAS domain)"/>
    <property type="match status" value="1"/>
</dbReference>
<dbReference type="CDD" id="cd00130">
    <property type="entry name" value="PAS"/>
    <property type="match status" value="1"/>
</dbReference>
<evidence type="ECO:0000256" key="1">
    <source>
        <dbReference type="SAM" id="MobiDB-lite"/>
    </source>
</evidence>
<dbReference type="Gene3D" id="3.30.450.20">
    <property type="entry name" value="PAS domain"/>
    <property type="match status" value="1"/>
</dbReference>
<dbReference type="PROSITE" id="PS50887">
    <property type="entry name" value="GGDEF"/>
    <property type="match status" value="1"/>
</dbReference>
<feature type="domain" description="GGDEF" evidence="3">
    <location>
        <begin position="255"/>
        <end position="389"/>
    </location>
</feature>
<dbReference type="PANTHER" id="PTHR44757:SF2">
    <property type="entry name" value="BIOFILM ARCHITECTURE MAINTENANCE PROTEIN MBAA"/>
    <property type="match status" value="1"/>
</dbReference>
<dbReference type="InterPro" id="IPR000160">
    <property type="entry name" value="GGDEF_dom"/>
</dbReference>
<feature type="compositionally biased region" description="Low complexity" evidence="1">
    <location>
        <begin position="9"/>
        <end position="19"/>
    </location>
</feature>
<dbReference type="InterPro" id="IPR029787">
    <property type="entry name" value="Nucleotide_cyclase"/>
</dbReference>
<proteinExistence type="predicted"/>
<reference evidence="4 5" key="1">
    <citation type="journal article" date="2019" name="Environ. Microbiol.">
        <title>Species interactions and distinct microbial communities in high Arctic permafrost affected cryosols are associated with the CH4 and CO2 gas fluxes.</title>
        <authorList>
            <person name="Altshuler I."/>
            <person name="Hamel J."/>
            <person name="Turney S."/>
            <person name="Magnuson E."/>
            <person name="Levesque R."/>
            <person name="Greer C."/>
            <person name="Whyte L.G."/>
        </authorList>
    </citation>
    <scope>NUCLEOTIDE SEQUENCE [LARGE SCALE GENOMIC DNA]</scope>
    <source>
        <strain evidence="4 5">S9.3B</strain>
    </source>
</reference>
<accession>A0A502G999</accession>
<organism evidence="4 5">
    <name type="scientific">Muricoccus nepalensis</name>
    <dbReference type="NCBI Taxonomy" id="1854500"/>
    <lineage>
        <taxon>Bacteria</taxon>
        <taxon>Pseudomonadati</taxon>
        <taxon>Pseudomonadota</taxon>
        <taxon>Alphaproteobacteria</taxon>
        <taxon>Acetobacterales</taxon>
        <taxon>Roseomonadaceae</taxon>
        <taxon>Muricoccus</taxon>
    </lineage>
</organism>
<feature type="region of interest" description="Disordered" evidence="1">
    <location>
        <begin position="1"/>
        <end position="35"/>
    </location>
</feature>
<evidence type="ECO:0000259" key="3">
    <source>
        <dbReference type="PROSITE" id="PS50887"/>
    </source>
</evidence>
<dbReference type="InterPro" id="IPR035965">
    <property type="entry name" value="PAS-like_dom_sf"/>
</dbReference>
<keyword evidence="5" id="KW-1185">Reference proteome</keyword>
<dbReference type="NCBIfam" id="TIGR00229">
    <property type="entry name" value="sensory_box"/>
    <property type="match status" value="1"/>
</dbReference>
<dbReference type="Gene3D" id="3.30.70.270">
    <property type="match status" value="1"/>
</dbReference>
<comment type="caution">
    <text evidence="4">The sequence shown here is derived from an EMBL/GenBank/DDBJ whole genome shotgun (WGS) entry which is preliminary data.</text>
</comment>
<dbReference type="CDD" id="cd01949">
    <property type="entry name" value="GGDEF"/>
    <property type="match status" value="1"/>
</dbReference>
<dbReference type="InterPro" id="IPR013655">
    <property type="entry name" value="PAS_fold_3"/>
</dbReference>
<dbReference type="Gene3D" id="3.20.20.450">
    <property type="entry name" value="EAL domain"/>
    <property type="match status" value="1"/>
</dbReference>
<dbReference type="InterPro" id="IPR035919">
    <property type="entry name" value="EAL_sf"/>
</dbReference>
<dbReference type="EMBL" id="RCZP01000005">
    <property type="protein sequence ID" value="TPG58575.1"/>
    <property type="molecule type" value="Genomic_DNA"/>
</dbReference>
<dbReference type="PROSITE" id="PS50883">
    <property type="entry name" value="EAL"/>
    <property type="match status" value="1"/>
</dbReference>
<dbReference type="SMART" id="SM00267">
    <property type="entry name" value="GGDEF"/>
    <property type="match status" value="1"/>
</dbReference>
<dbReference type="Pfam" id="PF00990">
    <property type="entry name" value="GGDEF"/>
    <property type="match status" value="1"/>
</dbReference>
<dbReference type="InterPro" id="IPR043128">
    <property type="entry name" value="Rev_trsase/Diguanyl_cyclase"/>
</dbReference>
<gene>
    <name evidence="4" type="ORF">EAH89_08185</name>
</gene>
<protein>
    <submittedName>
        <fullName evidence="4">EAL domain-containing protein</fullName>
    </submittedName>
</protein>
<dbReference type="InterPro" id="IPR001633">
    <property type="entry name" value="EAL_dom"/>
</dbReference>
<dbReference type="OrthoDB" id="9814202at2"/>
<dbReference type="InterPro" id="IPR000014">
    <property type="entry name" value="PAS"/>
</dbReference>
<dbReference type="SMART" id="SM00086">
    <property type="entry name" value="PAC"/>
    <property type="match status" value="1"/>
</dbReference>
<dbReference type="SUPFAM" id="SSF141868">
    <property type="entry name" value="EAL domain-like"/>
    <property type="match status" value="1"/>
</dbReference>
<dbReference type="NCBIfam" id="TIGR00254">
    <property type="entry name" value="GGDEF"/>
    <property type="match status" value="1"/>
</dbReference>
<dbReference type="Pfam" id="PF00563">
    <property type="entry name" value="EAL"/>
    <property type="match status" value="1"/>
</dbReference>
<dbReference type="Pfam" id="PF08447">
    <property type="entry name" value="PAS_3"/>
    <property type="match status" value="1"/>
</dbReference>
<evidence type="ECO:0000259" key="2">
    <source>
        <dbReference type="PROSITE" id="PS50883"/>
    </source>
</evidence>
<name>A0A502G999_9PROT</name>
<dbReference type="SMART" id="SM00052">
    <property type="entry name" value="EAL"/>
    <property type="match status" value="1"/>
</dbReference>
<sequence>MHHGRRGPRATGAGRRVTPTPVPPRVPPSTSESDADLRSAVEEICGQICAVAAGNLDVRLDVKSADLSAQKLAMLGNAVLHVARRAIALSESSKRDLALAHEMARLGTWQAELHAGVESWTWSPELYRVLGLDPARGPAGREEYHALVHPADREEVEAAHRRARAGMAEAYEWRAVCPDGRERRIWTEVRPRQEGGAVHALHAVCQDVTERHAAEARIRYLAEHDGLTGLANRAVLRDRLEEVLKHRRRRRGQAAEVAVLCIDLDGFKEVNELHGHEAGDVLLMEAARRLSSLVRSGDTVARLGGDEFAIVQVGNEQPGAAEPLAARLVAALGLPYVSGKATIRNIGASIGVAVAPADGEAVDALLAAAGTALQRAKASGGRRSVYYHPAMEREARERRALEADLAAAVSQGEMSVAYQPLVDVGTRRVLGFEALLRWRHPARGMVPPDVFISVAEANGSIVALGEWALEQACAEAARWPVPLFVAVNVSPVQVQRGPVFAEMVERVLARTGLPPARLELEVTEGVLIRETDAALEALRRVRALGVRIALDDFGTGYSSLATLQAFPFDKIKVDRRFVAGLGGGSAQDATIVRAVLGLARGLGLPVVAEGVETEEQLEVLRAESCAEAQGWLFGRPGPAAAHLALEAPAAA</sequence>